<evidence type="ECO:0000256" key="1">
    <source>
        <dbReference type="SAM" id="Coils"/>
    </source>
</evidence>
<name>A0A4S4E5R7_CAMSN</name>
<evidence type="ECO:0000313" key="4">
    <source>
        <dbReference type="Proteomes" id="UP000306102"/>
    </source>
</evidence>
<gene>
    <name evidence="3" type="ORF">TEA_014283</name>
</gene>
<accession>A0A4S4E5R7</accession>
<dbReference type="PANTHER" id="PTHR46201">
    <property type="entry name" value="PHD FINGER PROTEIN MALE MEIOCYTE DEATH 1-RELATED"/>
    <property type="match status" value="1"/>
</dbReference>
<keyword evidence="1" id="KW-0175">Coiled coil</keyword>
<reference evidence="3 4" key="1">
    <citation type="journal article" date="2018" name="Proc. Natl. Acad. Sci. U.S.A.">
        <title>Draft genome sequence of Camellia sinensis var. sinensis provides insights into the evolution of the tea genome and tea quality.</title>
        <authorList>
            <person name="Wei C."/>
            <person name="Yang H."/>
            <person name="Wang S."/>
            <person name="Zhao J."/>
            <person name="Liu C."/>
            <person name="Gao L."/>
            <person name="Xia E."/>
            <person name="Lu Y."/>
            <person name="Tai Y."/>
            <person name="She G."/>
            <person name="Sun J."/>
            <person name="Cao H."/>
            <person name="Tong W."/>
            <person name="Gao Q."/>
            <person name="Li Y."/>
            <person name="Deng W."/>
            <person name="Jiang X."/>
            <person name="Wang W."/>
            <person name="Chen Q."/>
            <person name="Zhang S."/>
            <person name="Li H."/>
            <person name="Wu J."/>
            <person name="Wang P."/>
            <person name="Li P."/>
            <person name="Shi C."/>
            <person name="Zheng F."/>
            <person name="Jian J."/>
            <person name="Huang B."/>
            <person name="Shan D."/>
            <person name="Shi M."/>
            <person name="Fang C."/>
            <person name="Yue Y."/>
            <person name="Li F."/>
            <person name="Li D."/>
            <person name="Wei S."/>
            <person name="Han B."/>
            <person name="Jiang C."/>
            <person name="Yin Y."/>
            <person name="Xia T."/>
            <person name="Zhang Z."/>
            <person name="Bennetzen J.L."/>
            <person name="Zhao S."/>
            <person name="Wan X."/>
        </authorList>
    </citation>
    <scope>NUCLEOTIDE SEQUENCE [LARGE SCALE GENOMIC DNA]</scope>
    <source>
        <strain evidence="4">cv. Shuchazao</strain>
        <tissue evidence="3">Leaf</tissue>
    </source>
</reference>
<keyword evidence="4" id="KW-1185">Reference proteome</keyword>
<dbReference type="Pfam" id="PF25874">
    <property type="entry name" value="WHD_plant_repro"/>
    <property type="match status" value="1"/>
</dbReference>
<proteinExistence type="predicted"/>
<dbReference type="AlphaFoldDB" id="A0A4S4E5R7"/>
<protein>
    <recommendedName>
        <fullName evidence="2">PTC1-like winged helix-turn-helix domain-containing protein</fullName>
    </recommendedName>
</protein>
<feature type="coiled-coil region" evidence="1">
    <location>
        <begin position="10"/>
        <end position="37"/>
    </location>
</feature>
<dbReference type="EMBL" id="SDRB02007348">
    <property type="protein sequence ID" value="THG11313.1"/>
    <property type="molecule type" value="Genomic_DNA"/>
</dbReference>
<dbReference type="STRING" id="542762.A0A4S4E5R7"/>
<comment type="caution">
    <text evidence="3">The sequence shown here is derived from an EMBL/GenBank/DDBJ whole genome shotgun (WGS) entry which is preliminary data.</text>
</comment>
<dbReference type="Proteomes" id="UP000306102">
    <property type="component" value="Unassembled WGS sequence"/>
</dbReference>
<evidence type="ECO:0000313" key="3">
    <source>
        <dbReference type="EMBL" id="THG11313.1"/>
    </source>
</evidence>
<feature type="domain" description="PTC1-like winged helix-turn-helix" evidence="2">
    <location>
        <begin position="177"/>
        <end position="252"/>
    </location>
</feature>
<dbReference type="InterPro" id="IPR059080">
    <property type="entry name" value="WHD_PTC1"/>
</dbReference>
<dbReference type="PANTHER" id="PTHR46201:SF6">
    <property type="entry name" value="PHD FINGER PLANT-LIKE PROTEIN"/>
    <property type="match status" value="1"/>
</dbReference>
<sequence length="268" mass="30466">MVGESVGLLRDEKDLKIRELSTELHRERKRSAAYQEQLQMVLKYVEEHTRGFAIGQPSYDYVQVGYSTSVGVQETFDDHKMLFSDEVVKPRYDKEDYVQNVAIFDYDCETLAYEEVDALITFYQSILEEDSPVVSLRDLFLFVLKLIHENHRSTKATKNETCKKPTYTTITNFSGAWTRNDVESVEQAMIKVLLAAAAAGDTPSWVSRRALCKVTSSELLDYCLKHLAGKMAPNGDMVNSRCNPTSSAVEFRKGKAWQGTRHSFSCTI</sequence>
<evidence type="ECO:0000259" key="2">
    <source>
        <dbReference type="Pfam" id="PF25874"/>
    </source>
</evidence>
<organism evidence="3 4">
    <name type="scientific">Camellia sinensis var. sinensis</name>
    <name type="common">China tea</name>
    <dbReference type="NCBI Taxonomy" id="542762"/>
    <lineage>
        <taxon>Eukaryota</taxon>
        <taxon>Viridiplantae</taxon>
        <taxon>Streptophyta</taxon>
        <taxon>Embryophyta</taxon>
        <taxon>Tracheophyta</taxon>
        <taxon>Spermatophyta</taxon>
        <taxon>Magnoliopsida</taxon>
        <taxon>eudicotyledons</taxon>
        <taxon>Gunneridae</taxon>
        <taxon>Pentapetalae</taxon>
        <taxon>asterids</taxon>
        <taxon>Ericales</taxon>
        <taxon>Theaceae</taxon>
        <taxon>Camellia</taxon>
    </lineage>
</organism>